<dbReference type="OrthoDB" id="74764at2759"/>
<evidence type="ECO:0000313" key="6">
    <source>
        <dbReference type="Proteomes" id="UP000316726"/>
    </source>
</evidence>
<feature type="compositionally biased region" description="Basic and acidic residues" evidence="1">
    <location>
        <begin position="165"/>
        <end position="180"/>
    </location>
</feature>
<keyword evidence="6" id="KW-1185">Reference proteome</keyword>
<reference evidence="5 6" key="1">
    <citation type="submission" date="2018-07" db="EMBL/GenBank/DDBJ databases">
        <title>The complete nuclear genome of the prasinophyte Chloropicon primus (CCMP1205).</title>
        <authorList>
            <person name="Pombert J.-F."/>
            <person name="Otis C."/>
            <person name="Turmel M."/>
            <person name="Lemieux C."/>
        </authorList>
    </citation>
    <scope>NUCLEOTIDE SEQUENCE [LARGE SCALE GENOMIC DNA]</scope>
    <source>
        <strain evidence="5 6">CCMP1205</strain>
    </source>
</reference>
<evidence type="ECO:0000259" key="3">
    <source>
        <dbReference type="Pfam" id="PF09362"/>
    </source>
</evidence>
<dbReference type="EMBL" id="HBHL01014405">
    <property type="protein sequence ID" value="CAD9720592.1"/>
    <property type="molecule type" value="Transcribed_RNA"/>
</dbReference>
<evidence type="ECO:0000313" key="5">
    <source>
        <dbReference type="EMBL" id="QDZ21445.1"/>
    </source>
</evidence>
<accession>A0A5B8MPC1</accession>
<name>A0A5B8MPC1_9CHLO</name>
<dbReference type="EMBL" id="CP031038">
    <property type="protein sequence ID" value="QDZ21445.1"/>
    <property type="molecule type" value="Genomic_DNA"/>
</dbReference>
<reference evidence="4" key="2">
    <citation type="submission" date="2021-01" db="EMBL/GenBank/DDBJ databases">
        <authorList>
            <person name="Corre E."/>
            <person name="Pelletier E."/>
            <person name="Niang G."/>
            <person name="Scheremetjew M."/>
            <person name="Finn R."/>
            <person name="Kale V."/>
            <person name="Holt S."/>
            <person name="Cochrane G."/>
            <person name="Meng A."/>
            <person name="Brown T."/>
            <person name="Cohen L."/>
        </authorList>
    </citation>
    <scope>NUCLEOTIDE SEQUENCE</scope>
    <source>
        <strain evidence="4">CCMP1205</strain>
    </source>
</reference>
<sequence>MAWRLVSFSLVVVVVVVVVVPAAVEATSFKLDYLVAGDVRTDPLLGSTEVGSCLSDHVHTFYGPASRETMKPNATYEALRAAGANSSTGNTEENLSLYWHPSIYKVTRGEDGSETYDLAPVWFASAYYVWRTGEATAFPDGFMMKATDRDPRARATSHCAPEPEPCEREDPGGCEPYSRDQETESFLPLQACWELEINIKFPTCWDGQRLWSEDQSHVAWSVDCSDLTSSGSFDPECFDFDCPASHPVKLPEIHFYTRIHNYGGGAHTFSDGTDTFHADYMSGWNSSELQQVLDGCENDSEAASPDFFCSDFLTFRGRRKVEGVQDDAGDDGIRRDLEQTVRPPASNTTTSWAPEPVDGIPKLPRGACTGTILL</sequence>
<gene>
    <name evidence="5" type="ORF">A3770_05p39630</name>
    <name evidence="4" type="ORF">CPRI1469_LOCUS9465</name>
</gene>
<dbReference type="Pfam" id="PF09362">
    <property type="entry name" value="DUF1996"/>
    <property type="match status" value="1"/>
</dbReference>
<dbReference type="Proteomes" id="UP000316726">
    <property type="component" value="Chromosome 5"/>
</dbReference>
<evidence type="ECO:0000256" key="2">
    <source>
        <dbReference type="SAM" id="SignalP"/>
    </source>
</evidence>
<organism evidence="5 6">
    <name type="scientific">Chloropicon primus</name>
    <dbReference type="NCBI Taxonomy" id="1764295"/>
    <lineage>
        <taxon>Eukaryota</taxon>
        <taxon>Viridiplantae</taxon>
        <taxon>Chlorophyta</taxon>
        <taxon>Chloropicophyceae</taxon>
        <taxon>Chloropicales</taxon>
        <taxon>Chloropicaceae</taxon>
        <taxon>Chloropicon</taxon>
    </lineage>
</organism>
<dbReference type="PANTHER" id="PTHR43662">
    <property type="match status" value="1"/>
</dbReference>
<evidence type="ECO:0000256" key="1">
    <source>
        <dbReference type="SAM" id="MobiDB-lite"/>
    </source>
</evidence>
<protein>
    <recommendedName>
        <fullName evidence="3">DUF1996 domain-containing protein</fullName>
    </recommendedName>
</protein>
<dbReference type="AlphaFoldDB" id="A0A5B8MPC1"/>
<feature type="region of interest" description="Disordered" evidence="1">
    <location>
        <begin position="154"/>
        <end position="180"/>
    </location>
</feature>
<evidence type="ECO:0000313" key="4">
    <source>
        <dbReference type="EMBL" id="CAD9720592.1"/>
    </source>
</evidence>
<feature type="region of interest" description="Disordered" evidence="1">
    <location>
        <begin position="342"/>
        <end position="361"/>
    </location>
</feature>
<feature type="signal peptide" evidence="2">
    <location>
        <begin position="1"/>
        <end position="26"/>
    </location>
</feature>
<feature type="domain" description="DUF1996" evidence="3">
    <location>
        <begin position="50"/>
        <end position="284"/>
    </location>
</feature>
<dbReference type="PANTHER" id="PTHR43662:SF3">
    <property type="entry name" value="DOMAIN PROTEIN, PUTATIVE (AFU_ORTHOLOGUE AFUA_6G11970)-RELATED"/>
    <property type="match status" value="1"/>
</dbReference>
<dbReference type="STRING" id="1764295.A0A5B8MPC1"/>
<keyword evidence="2" id="KW-0732">Signal</keyword>
<dbReference type="InterPro" id="IPR018535">
    <property type="entry name" value="DUF1996"/>
</dbReference>
<feature type="chain" id="PRO_5035574585" description="DUF1996 domain-containing protein" evidence="2">
    <location>
        <begin position="27"/>
        <end position="374"/>
    </location>
</feature>
<proteinExistence type="predicted"/>